<protein>
    <submittedName>
        <fullName evidence="2">Uncharacterized protein</fullName>
    </submittedName>
</protein>
<feature type="non-terminal residue" evidence="2">
    <location>
        <position position="1"/>
    </location>
</feature>
<feature type="compositionally biased region" description="Basic and acidic residues" evidence="1">
    <location>
        <begin position="11"/>
        <end position="20"/>
    </location>
</feature>
<evidence type="ECO:0000256" key="1">
    <source>
        <dbReference type="SAM" id="MobiDB-lite"/>
    </source>
</evidence>
<dbReference type="AlphaFoldDB" id="A0A0B6YL38"/>
<name>A0A0B6YL38_9EUPU</name>
<reference evidence="2" key="1">
    <citation type="submission" date="2014-12" db="EMBL/GenBank/DDBJ databases">
        <title>Insight into the proteome of Arion vulgaris.</title>
        <authorList>
            <person name="Aradska J."/>
            <person name="Bulat T."/>
            <person name="Smidak R."/>
            <person name="Sarate P."/>
            <person name="Gangsoo J."/>
            <person name="Sialana F."/>
            <person name="Bilban M."/>
            <person name="Lubec G."/>
        </authorList>
    </citation>
    <scope>NUCLEOTIDE SEQUENCE</scope>
    <source>
        <tissue evidence="2">Skin</tissue>
    </source>
</reference>
<feature type="non-terminal residue" evidence="2">
    <location>
        <position position="85"/>
    </location>
</feature>
<gene>
    <name evidence="2" type="primary">ORF27757</name>
</gene>
<proteinExistence type="predicted"/>
<evidence type="ECO:0000313" key="2">
    <source>
        <dbReference type="EMBL" id="CEK56486.1"/>
    </source>
</evidence>
<feature type="compositionally biased region" description="Polar residues" evidence="1">
    <location>
        <begin position="1"/>
        <end position="10"/>
    </location>
</feature>
<feature type="region of interest" description="Disordered" evidence="1">
    <location>
        <begin position="1"/>
        <end position="28"/>
    </location>
</feature>
<organism evidence="2">
    <name type="scientific">Arion vulgaris</name>
    <dbReference type="NCBI Taxonomy" id="1028688"/>
    <lineage>
        <taxon>Eukaryota</taxon>
        <taxon>Metazoa</taxon>
        <taxon>Spiralia</taxon>
        <taxon>Lophotrochozoa</taxon>
        <taxon>Mollusca</taxon>
        <taxon>Gastropoda</taxon>
        <taxon>Heterobranchia</taxon>
        <taxon>Euthyneura</taxon>
        <taxon>Panpulmonata</taxon>
        <taxon>Eupulmonata</taxon>
        <taxon>Stylommatophora</taxon>
        <taxon>Helicina</taxon>
        <taxon>Arionoidea</taxon>
        <taxon>Arionidae</taxon>
        <taxon>Arion</taxon>
    </lineage>
</organism>
<sequence>DESPSLTRSLSARERRRNELQKSFSNMNQTLPVLTNHKRLSSLSATMPILKSSQLKINGDPLNKTMVPKIEVISNGKTSHSDSSD</sequence>
<dbReference type="EMBL" id="HACG01009621">
    <property type="protein sequence ID" value="CEK56486.1"/>
    <property type="molecule type" value="Transcribed_RNA"/>
</dbReference>
<accession>A0A0B6YL38</accession>